<organism evidence="1 2">
    <name type="scientific">Zizania palustris</name>
    <name type="common">Northern wild rice</name>
    <dbReference type="NCBI Taxonomy" id="103762"/>
    <lineage>
        <taxon>Eukaryota</taxon>
        <taxon>Viridiplantae</taxon>
        <taxon>Streptophyta</taxon>
        <taxon>Embryophyta</taxon>
        <taxon>Tracheophyta</taxon>
        <taxon>Spermatophyta</taxon>
        <taxon>Magnoliopsida</taxon>
        <taxon>Liliopsida</taxon>
        <taxon>Poales</taxon>
        <taxon>Poaceae</taxon>
        <taxon>BOP clade</taxon>
        <taxon>Oryzoideae</taxon>
        <taxon>Oryzeae</taxon>
        <taxon>Zizaniinae</taxon>
        <taxon>Zizania</taxon>
    </lineage>
</organism>
<gene>
    <name evidence="1" type="ORF">GUJ93_ZPchr0011g27962</name>
</gene>
<protein>
    <submittedName>
        <fullName evidence="1">Uncharacterized protein</fullName>
    </submittedName>
</protein>
<reference evidence="1" key="1">
    <citation type="journal article" date="2021" name="bioRxiv">
        <title>Whole Genome Assembly and Annotation of Northern Wild Rice, Zizania palustris L., Supports a Whole Genome Duplication in the Zizania Genus.</title>
        <authorList>
            <person name="Haas M."/>
            <person name="Kono T."/>
            <person name="Macchietto M."/>
            <person name="Millas R."/>
            <person name="McGilp L."/>
            <person name="Shao M."/>
            <person name="Duquette J."/>
            <person name="Hirsch C.N."/>
            <person name="Kimball J."/>
        </authorList>
    </citation>
    <scope>NUCLEOTIDE SEQUENCE</scope>
    <source>
        <tissue evidence="1">Fresh leaf tissue</tissue>
    </source>
</reference>
<sequence length="151" mass="14994">MPSQLYLYLHRTIFNAWFDHGLAQRQKCLYLHCVWPVRAAVGCGARGACKGGGGTRLQQAAVGATRGLRLGAARAGPARAGAVRGCSRRLRGDARAAVGGGTCGACKGGGDARLQQAAAGAATRMACEGGGSAGAAAGVAEATPGATGSRL</sequence>
<reference evidence="1" key="2">
    <citation type="submission" date="2021-02" db="EMBL/GenBank/DDBJ databases">
        <authorList>
            <person name="Kimball J.A."/>
            <person name="Haas M.W."/>
            <person name="Macchietto M."/>
            <person name="Kono T."/>
            <person name="Duquette J."/>
            <person name="Shao M."/>
        </authorList>
    </citation>
    <scope>NUCLEOTIDE SEQUENCE</scope>
    <source>
        <tissue evidence="1">Fresh leaf tissue</tissue>
    </source>
</reference>
<dbReference type="AlphaFoldDB" id="A0A8J6BT57"/>
<proteinExistence type="predicted"/>
<dbReference type="EMBL" id="JAAALK010000081">
    <property type="protein sequence ID" value="KAG8089953.1"/>
    <property type="molecule type" value="Genomic_DNA"/>
</dbReference>
<comment type="caution">
    <text evidence="1">The sequence shown here is derived from an EMBL/GenBank/DDBJ whole genome shotgun (WGS) entry which is preliminary data.</text>
</comment>
<evidence type="ECO:0000313" key="2">
    <source>
        <dbReference type="Proteomes" id="UP000729402"/>
    </source>
</evidence>
<name>A0A8J6BT57_ZIZPA</name>
<accession>A0A8J6BT57</accession>
<dbReference type="Proteomes" id="UP000729402">
    <property type="component" value="Unassembled WGS sequence"/>
</dbReference>
<evidence type="ECO:0000313" key="1">
    <source>
        <dbReference type="EMBL" id="KAG8089953.1"/>
    </source>
</evidence>
<keyword evidence="2" id="KW-1185">Reference proteome</keyword>